<feature type="transmembrane region" description="Helical" evidence="1">
    <location>
        <begin position="112"/>
        <end position="132"/>
    </location>
</feature>
<dbReference type="Proteomes" id="UP001273505">
    <property type="component" value="Unassembled WGS sequence"/>
</dbReference>
<keyword evidence="1" id="KW-0812">Transmembrane</keyword>
<feature type="transmembrane region" description="Helical" evidence="1">
    <location>
        <begin position="196"/>
        <end position="214"/>
    </location>
</feature>
<keyword evidence="3" id="KW-1185">Reference proteome</keyword>
<protein>
    <submittedName>
        <fullName evidence="2">Uncharacterized protein</fullName>
    </submittedName>
</protein>
<dbReference type="EMBL" id="JAXAFO010000028">
    <property type="protein sequence ID" value="MDX6850626.1"/>
    <property type="molecule type" value="Genomic_DNA"/>
</dbReference>
<comment type="caution">
    <text evidence="2">The sequence shown here is derived from an EMBL/GenBank/DDBJ whole genome shotgun (WGS) entry which is preliminary data.</text>
</comment>
<evidence type="ECO:0000313" key="2">
    <source>
        <dbReference type="EMBL" id="MDX6850626.1"/>
    </source>
</evidence>
<keyword evidence="1" id="KW-0472">Membrane</keyword>
<feature type="transmembrane region" description="Helical" evidence="1">
    <location>
        <begin position="138"/>
        <end position="160"/>
    </location>
</feature>
<feature type="transmembrane region" description="Helical" evidence="1">
    <location>
        <begin position="71"/>
        <end position="91"/>
    </location>
</feature>
<feature type="transmembrane region" description="Helical" evidence="1">
    <location>
        <begin position="33"/>
        <end position="51"/>
    </location>
</feature>
<gene>
    <name evidence="2" type="ORF">SCD92_14735</name>
</gene>
<feature type="transmembrane region" description="Helical" evidence="1">
    <location>
        <begin position="172"/>
        <end position="190"/>
    </location>
</feature>
<feature type="transmembrane region" description="Helical" evidence="1">
    <location>
        <begin position="6"/>
        <end position="26"/>
    </location>
</feature>
<name>A0ABU4S298_9GAMM</name>
<reference evidence="2 3" key="1">
    <citation type="submission" date="2023-11" db="EMBL/GenBank/DDBJ databases">
        <title>Gilvimarinus fulvus sp. nov., isolated from the surface of Kelp.</title>
        <authorList>
            <person name="Sun Y.Y."/>
            <person name="Gong Y."/>
            <person name="Du Z.J."/>
        </authorList>
    </citation>
    <scope>NUCLEOTIDE SEQUENCE [LARGE SCALE GENOMIC DNA]</scope>
    <source>
        <strain evidence="2 3">SDUM040013</strain>
    </source>
</reference>
<dbReference type="RefSeq" id="WP_302722031.1">
    <property type="nucleotide sequence ID" value="NZ_JAULRU010000418.1"/>
</dbReference>
<sequence length="247" mass="27176">MEFWSSLLIVITFVTIHITLPYWSVLKGRHSHTLLSICSGTALAYVFTYLMPKLALVQTKVTLGLDEAFPVLYGHYVYLLALAGFLTFFALDQKIDHLQHSEGGPAPLKKALALQIVGYGIYSAQIGYLTTIANDPNIQSYIAASLIIGLHVVGVNHFIFHQNPAIFKSTLRWVYAGSTIVGWALGTFISSLEVPALLLNAFIAGGIIITAIRDELPGRSDKKPRVFYLSVIFGCLAILAVKHWQLS</sequence>
<evidence type="ECO:0000256" key="1">
    <source>
        <dbReference type="SAM" id="Phobius"/>
    </source>
</evidence>
<keyword evidence="1" id="KW-1133">Transmembrane helix</keyword>
<evidence type="ECO:0000313" key="3">
    <source>
        <dbReference type="Proteomes" id="UP001273505"/>
    </source>
</evidence>
<feature type="transmembrane region" description="Helical" evidence="1">
    <location>
        <begin position="226"/>
        <end position="244"/>
    </location>
</feature>
<organism evidence="2 3">
    <name type="scientific">Gilvimarinus gilvus</name>
    <dbReference type="NCBI Taxonomy" id="3058038"/>
    <lineage>
        <taxon>Bacteria</taxon>
        <taxon>Pseudomonadati</taxon>
        <taxon>Pseudomonadota</taxon>
        <taxon>Gammaproteobacteria</taxon>
        <taxon>Cellvibrionales</taxon>
        <taxon>Cellvibrionaceae</taxon>
        <taxon>Gilvimarinus</taxon>
    </lineage>
</organism>
<accession>A0ABU4S298</accession>
<proteinExistence type="predicted"/>